<name>A0A937I750_9GAMM</name>
<evidence type="ECO:0000313" key="2">
    <source>
        <dbReference type="Proteomes" id="UP000711391"/>
    </source>
</evidence>
<dbReference type="AlphaFoldDB" id="A0A937I750"/>
<evidence type="ECO:0000313" key="1">
    <source>
        <dbReference type="EMBL" id="MBL6818142.1"/>
    </source>
</evidence>
<protein>
    <submittedName>
        <fullName evidence="1">Uncharacterized protein</fullName>
    </submittedName>
</protein>
<dbReference type="Proteomes" id="UP000711391">
    <property type="component" value="Unassembled WGS sequence"/>
</dbReference>
<comment type="caution">
    <text evidence="1">The sequence shown here is derived from an EMBL/GenBank/DDBJ whole genome shotgun (WGS) entry which is preliminary data.</text>
</comment>
<accession>A0A937I750</accession>
<proteinExistence type="predicted"/>
<gene>
    <name evidence="1" type="ORF">ISQ64_01905</name>
</gene>
<reference evidence="1" key="1">
    <citation type="submission" date="2020-10" db="EMBL/GenBank/DDBJ databases">
        <title>Microbiome of the Black Sea water column analyzed by genome centric metagenomics.</title>
        <authorList>
            <person name="Cabello-Yeves P.J."/>
            <person name="Callieri C."/>
            <person name="Picazo A."/>
            <person name="Mehrshad M."/>
            <person name="Haro-Moreno J.M."/>
            <person name="Roda-Garcia J."/>
            <person name="Dzembekova N."/>
            <person name="Slabakova V."/>
            <person name="Slabakova N."/>
            <person name="Moncheva S."/>
            <person name="Rodriguez-Valera F."/>
        </authorList>
    </citation>
    <scope>NUCLEOTIDE SEQUENCE</scope>
    <source>
        <strain evidence="1">BS307-5m-G50</strain>
    </source>
</reference>
<dbReference type="EMBL" id="JADHQD010000007">
    <property type="protein sequence ID" value="MBL6818142.1"/>
    <property type="molecule type" value="Genomic_DNA"/>
</dbReference>
<organism evidence="1 2">
    <name type="scientific">SAR86 cluster bacterium</name>
    <dbReference type="NCBI Taxonomy" id="2030880"/>
    <lineage>
        <taxon>Bacteria</taxon>
        <taxon>Pseudomonadati</taxon>
        <taxon>Pseudomonadota</taxon>
        <taxon>Gammaproteobacteria</taxon>
        <taxon>SAR86 cluster</taxon>
    </lineage>
</organism>
<sequence length="85" mass="9628">MSNYLELAQLPDGSIVLRRADDHDNPIVKIDFSNESKEFLQGQELNVAKEMIRAGIESVSGSVSDFDEFFDSQKERLSKKTVILH</sequence>